<accession>A0ABD0JIX4</accession>
<evidence type="ECO:0000313" key="1">
    <source>
        <dbReference type="EMBL" id="KAK7474794.1"/>
    </source>
</evidence>
<dbReference type="AlphaFoldDB" id="A0ABD0JIX4"/>
<reference evidence="1 2" key="1">
    <citation type="journal article" date="2023" name="Sci. Data">
        <title>Genome assembly of the Korean intertidal mud-creeper Batillaria attramentaria.</title>
        <authorList>
            <person name="Patra A.K."/>
            <person name="Ho P.T."/>
            <person name="Jun S."/>
            <person name="Lee S.J."/>
            <person name="Kim Y."/>
            <person name="Won Y.J."/>
        </authorList>
    </citation>
    <scope>NUCLEOTIDE SEQUENCE [LARGE SCALE GENOMIC DNA]</scope>
    <source>
        <strain evidence="1">Wonlab-2016</strain>
    </source>
</reference>
<gene>
    <name evidence="1" type="ORF">BaRGS_00033975</name>
</gene>
<dbReference type="Proteomes" id="UP001519460">
    <property type="component" value="Unassembled WGS sequence"/>
</dbReference>
<organism evidence="1 2">
    <name type="scientific">Batillaria attramentaria</name>
    <dbReference type="NCBI Taxonomy" id="370345"/>
    <lineage>
        <taxon>Eukaryota</taxon>
        <taxon>Metazoa</taxon>
        <taxon>Spiralia</taxon>
        <taxon>Lophotrochozoa</taxon>
        <taxon>Mollusca</taxon>
        <taxon>Gastropoda</taxon>
        <taxon>Caenogastropoda</taxon>
        <taxon>Sorbeoconcha</taxon>
        <taxon>Cerithioidea</taxon>
        <taxon>Batillariidae</taxon>
        <taxon>Batillaria</taxon>
    </lineage>
</organism>
<protein>
    <submittedName>
        <fullName evidence="1">Uncharacterized protein</fullName>
    </submittedName>
</protein>
<dbReference type="EMBL" id="JACVVK020000425">
    <property type="protein sequence ID" value="KAK7474794.1"/>
    <property type="molecule type" value="Genomic_DNA"/>
</dbReference>
<sequence>MRGKKSGVETLIRETNTTLLDISGETIHIVHTSASHMFHAFDKFLPLQELAGEIYYDAQDSSPKSSYLFGQGQEHLYSKEAKRLIRPISNRFLRTDRLHDLLYAFVVFYFAHLTPEEQKDKSSRLDELFEKHATTVESQVKIKTIIATLGKGRKPQSKESMSRKDKTVLYLFMRKFSLTGRIYEYSFRNRNTGNED</sequence>
<proteinExistence type="predicted"/>
<evidence type="ECO:0000313" key="2">
    <source>
        <dbReference type="Proteomes" id="UP001519460"/>
    </source>
</evidence>
<name>A0ABD0JIX4_9CAEN</name>
<keyword evidence="2" id="KW-1185">Reference proteome</keyword>
<comment type="caution">
    <text evidence="1">The sequence shown here is derived from an EMBL/GenBank/DDBJ whole genome shotgun (WGS) entry which is preliminary data.</text>
</comment>